<evidence type="ECO:0000259" key="1">
    <source>
        <dbReference type="PROSITE" id="PS51205"/>
    </source>
</evidence>
<protein>
    <recommendedName>
        <fullName evidence="1">VPS9 domain-containing protein</fullName>
    </recommendedName>
</protein>
<dbReference type="CDD" id="cd06093">
    <property type="entry name" value="PX_domain"/>
    <property type="match status" value="1"/>
</dbReference>
<dbReference type="Proteomes" id="UP001165082">
    <property type="component" value="Unassembled WGS sequence"/>
</dbReference>
<organism evidence="2 3">
    <name type="scientific">Triparma retinervis</name>
    <dbReference type="NCBI Taxonomy" id="2557542"/>
    <lineage>
        <taxon>Eukaryota</taxon>
        <taxon>Sar</taxon>
        <taxon>Stramenopiles</taxon>
        <taxon>Ochrophyta</taxon>
        <taxon>Bolidophyceae</taxon>
        <taxon>Parmales</taxon>
        <taxon>Triparmaceae</taxon>
        <taxon>Triparma</taxon>
    </lineage>
</organism>
<dbReference type="AlphaFoldDB" id="A0A9W7A745"/>
<name>A0A9W7A745_9STRA</name>
<dbReference type="Gene3D" id="3.30.1520.10">
    <property type="entry name" value="Phox-like domain"/>
    <property type="match status" value="1"/>
</dbReference>
<dbReference type="EMBL" id="BRXZ01001183">
    <property type="protein sequence ID" value="GMH64646.1"/>
    <property type="molecule type" value="Genomic_DNA"/>
</dbReference>
<dbReference type="Gene3D" id="1.20.1050.80">
    <property type="entry name" value="VPS9 domain"/>
    <property type="match status" value="1"/>
</dbReference>
<dbReference type="InterPro" id="IPR001683">
    <property type="entry name" value="PX_dom"/>
</dbReference>
<accession>A0A9W7A745</accession>
<dbReference type="InterPro" id="IPR037191">
    <property type="entry name" value="VPS9_dom_sf"/>
</dbReference>
<dbReference type="PROSITE" id="PS51205">
    <property type="entry name" value="VPS9"/>
    <property type="match status" value="1"/>
</dbReference>
<dbReference type="Pfam" id="PF02204">
    <property type="entry name" value="VPS9"/>
    <property type="match status" value="1"/>
</dbReference>
<dbReference type="InterPro" id="IPR045046">
    <property type="entry name" value="Vps9-like"/>
</dbReference>
<dbReference type="InterPro" id="IPR036871">
    <property type="entry name" value="PX_dom_sf"/>
</dbReference>
<dbReference type="GO" id="GO:0035091">
    <property type="term" value="F:phosphatidylinositol binding"/>
    <property type="evidence" value="ECO:0007669"/>
    <property type="project" value="InterPro"/>
</dbReference>
<dbReference type="SUPFAM" id="SSF109993">
    <property type="entry name" value="VPS9 domain"/>
    <property type="match status" value="1"/>
</dbReference>
<dbReference type="GO" id="GO:0031267">
    <property type="term" value="F:small GTPase binding"/>
    <property type="evidence" value="ECO:0007669"/>
    <property type="project" value="TreeGrafter"/>
</dbReference>
<sequence length="508" mass="56370">TPMEEGSDDLTSRLSLDGGRFYKYDHYDHLNHPRPPSRPFAINLLGCRKFLTVRIVGAAKEEGGEGGKFNLWCMDGETEKEWQVQGRTWEEFKELRRKLTELRPSIGQVAFPKEVNGSTGLNLFGTRERMDLEGRRVGLEKFLRKISTLVYTSNLHPKSREIMHAMQEFLACGEQEFKVSDRSRSAALRRAVQCYTARVFLLPVLDILVAQFVAGVKGSLPTNAQIVNMCKQPERGSLKAATAEGLERVRGFLQQLFDVVSEGCKEDLKGISEREFYKGPEMNEERIEKIVKSGVRRQVEAEVYVPLRSILSRVTVNAYRREDVEMKKRVEGLKGQEQAFYNIPEQLRSPTRYGRASEILANGIGKSTLPKDKLDAIVSSAGAIVDIFKEEGLGGEGGPGDKSLGADDFLPIFINCVVNSGLDRMVSLCVLVNGLVDEGSKIGETGYYMATFEAAVEHIKVMVVGEGGECVFLREEEEEEGGGVGEEGGGGQDVDKLERMLATSGFMG</sequence>
<dbReference type="GO" id="GO:0005085">
    <property type="term" value="F:guanyl-nucleotide exchange factor activity"/>
    <property type="evidence" value="ECO:0007669"/>
    <property type="project" value="InterPro"/>
</dbReference>
<dbReference type="PANTHER" id="PTHR23101">
    <property type="entry name" value="RAB GDP/GTP EXCHANGE FACTOR"/>
    <property type="match status" value="1"/>
</dbReference>
<feature type="domain" description="VPS9" evidence="1">
    <location>
        <begin position="320"/>
        <end position="468"/>
    </location>
</feature>
<gene>
    <name evidence="2" type="ORF">TrRE_jg6834</name>
</gene>
<comment type="caution">
    <text evidence="2">The sequence shown here is derived from an EMBL/GenBank/DDBJ whole genome shotgun (WGS) entry which is preliminary data.</text>
</comment>
<dbReference type="Pfam" id="PF00787">
    <property type="entry name" value="PX"/>
    <property type="match status" value="1"/>
</dbReference>
<keyword evidence="3" id="KW-1185">Reference proteome</keyword>
<dbReference type="GO" id="GO:0005829">
    <property type="term" value="C:cytosol"/>
    <property type="evidence" value="ECO:0007669"/>
    <property type="project" value="TreeGrafter"/>
</dbReference>
<reference evidence="2" key="1">
    <citation type="submission" date="2022-07" db="EMBL/GenBank/DDBJ databases">
        <title>Genome analysis of Parmales, a sister group of diatoms, reveals the evolutionary specialization of diatoms from phago-mixotrophs to photoautotrophs.</title>
        <authorList>
            <person name="Ban H."/>
            <person name="Sato S."/>
            <person name="Yoshikawa S."/>
            <person name="Kazumasa Y."/>
            <person name="Nakamura Y."/>
            <person name="Ichinomiya M."/>
            <person name="Saitoh K."/>
            <person name="Sato N."/>
            <person name="Blanc-Mathieu R."/>
            <person name="Endo H."/>
            <person name="Kuwata A."/>
            <person name="Ogata H."/>
        </authorList>
    </citation>
    <scope>NUCLEOTIDE SEQUENCE</scope>
</reference>
<evidence type="ECO:0000313" key="2">
    <source>
        <dbReference type="EMBL" id="GMH64646.1"/>
    </source>
</evidence>
<dbReference type="GO" id="GO:0030139">
    <property type="term" value="C:endocytic vesicle"/>
    <property type="evidence" value="ECO:0007669"/>
    <property type="project" value="TreeGrafter"/>
</dbReference>
<proteinExistence type="predicted"/>
<dbReference type="OrthoDB" id="21085at2759"/>
<dbReference type="GO" id="GO:0016192">
    <property type="term" value="P:vesicle-mediated transport"/>
    <property type="evidence" value="ECO:0007669"/>
    <property type="project" value="InterPro"/>
</dbReference>
<feature type="non-terminal residue" evidence="2">
    <location>
        <position position="1"/>
    </location>
</feature>
<dbReference type="InterPro" id="IPR003123">
    <property type="entry name" value="VPS9"/>
</dbReference>
<evidence type="ECO:0000313" key="3">
    <source>
        <dbReference type="Proteomes" id="UP001165082"/>
    </source>
</evidence>
<dbReference type="SUPFAM" id="SSF64268">
    <property type="entry name" value="PX domain"/>
    <property type="match status" value="1"/>
</dbReference>
<dbReference type="PANTHER" id="PTHR23101:SF25">
    <property type="entry name" value="GTPASE-ACTIVATING PROTEIN AND VPS9 DOMAIN-CONTAINING PROTEIN 1"/>
    <property type="match status" value="1"/>
</dbReference>